<dbReference type="FunFam" id="3.30.70.240:FF:000002">
    <property type="entry name" value="GTP-binding protein TypA"/>
    <property type="match status" value="1"/>
</dbReference>
<evidence type="ECO:0000256" key="1">
    <source>
        <dbReference type="ARBA" id="ARBA00022741"/>
    </source>
</evidence>
<keyword evidence="4" id="KW-0690">Ribosome biogenesis</keyword>
<dbReference type="HAMAP" id="MF_00849">
    <property type="entry name" value="BipA"/>
    <property type="match status" value="1"/>
</dbReference>
<dbReference type="EMBL" id="LWQS01000048">
    <property type="protein sequence ID" value="OAN46118.1"/>
    <property type="molecule type" value="Genomic_DNA"/>
</dbReference>
<keyword evidence="7" id="KW-1185">Reference proteome</keyword>
<dbReference type="NCBIfam" id="TIGR01394">
    <property type="entry name" value="TypA_BipA"/>
    <property type="match status" value="1"/>
</dbReference>
<dbReference type="PANTHER" id="PTHR42908:SF8">
    <property type="entry name" value="TR-TYPE G DOMAIN-CONTAINING PROTEIN"/>
    <property type="match status" value="1"/>
</dbReference>
<dbReference type="SUPFAM" id="SSF52540">
    <property type="entry name" value="P-loop containing nucleoside triphosphate hydrolases"/>
    <property type="match status" value="1"/>
</dbReference>
<dbReference type="InterPro" id="IPR048876">
    <property type="entry name" value="BipA_C"/>
</dbReference>
<sequence>MIQRTDLRNIAIIAHVDHGKTTLVDAMLKQSRIFRQNQQVEERVLDSNALERERGITILAKNTAVTYRGVKINIVDTPGHADFGGEVERVMNMVDGVLLLVDAVDGPMPQTKFVLRKALQAGHQAIVVVNKIDRPQARPNHVVNATFDLFVDLGASDEQAEFATIFTNALLGHAGRSPLKLHDSLEPLFECILDRIPPPTVDVEGPVQFLVTTSTYDEYKGKILTGRLVRGTIRKGQPLVRIARDGAITPAKVSQIFVYNGLERQEVEQAQAGDIIAIAGIADAAIGDTIADALAPEALPPIKVEEPTVRMTFGVNTSPFAGREGTYVTSRKLRERLFQEMERDVALRVEETDSPDVFIVAGRGELHLGILIETMRREGYEFQVSKPEVIFREAPDGTRLEPMELVEIEVASEYQGVVVELLGKRQGQMRDMRISEDGSVHYVYLVPTRGLLGFRQLFLTATRGTGIMNSIFFGYEPYAGEIEVRANGSLIAAEGGVATTYAIHALQDRGVFFITPGQEVYEGMVVGQHIRDNDLEVNVCKEKHLTNMRNNRGAETVRLDAPRQLSLDDAIEYIGDDELVEVTPKGWRIRKKLLSADDRRREKKRRELAMSER</sequence>
<keyword evidence="2 4" id="KW-0342">GTP-binding</keyword>
<dbReference type="InterPro" id="IPR035651">
    <property type="entry name" value="BipA_V"/>
</dbReference>
<dbReference type="InterPro" id="IPR009000">
    <property type="entry name" value="Transl_B-barrel_sf"/>
</dbReference>
<dbReference type="InterPro" id="IPR000795">
    <property type="entry name" value="T_Tr_GTP-bd_dom"/>
</dbReference>
<reference evidence="6 7" key="1">
    <citation type="submission" date="2016-04" db="EMBL/GenBank/DDBJ databases">
        <title>Chloroflexus islandicus sp. nov., a thermophilic filamentous anoxygenic phototrophic bacterium from geyser Strokkur (Iceland).</title>
        <authorList>
            <person name="Gaisin V.A."/>
            <person name="Kalashnikov A.M."/>
            <person name="Sukhacheva M.V."/>
            <person name="Grouzdev D.S."/>
            <person name="Ivanov T.M."/>
            <person name="Kuznetsov B."/>
            <person name="Gorlenko V.M."/>
        </authorList>
    </citation>
    <scope>NUCLEOTIDE SEQUENCE [LARGE SCALE GENOMIC DNA]</scope>
    <source>
        <strain evidence="7">isl-2</strain>
    </source>
</reference>
<dbReference type="InterPro" id="IPR005225">
    <property type="entry name" value="Small_GTP-bd"/>
</dbReference>
<dbReference type="CDD" id="cd03710">
    <property type="entry name" value="BipA_TypA_C"/>
    <property type="match status" value="1"/>
</dbReference>
<dbReference type="SUPFAM" id="SSF54980">
    <property type="entry name" value="EF-G C-terminal domain-like"/>
    <property type="match status" value="2"/>
</dbReference>
<dbReference type="GO" id="GO:0005525">
    <property type="term" value="F:GTP binding"/>
    <property type="evidence" value="ECO:0007669"/>
    <property type="project" value="UniProtKB-UniRule"/>
</dbReference>
<dbReference type="GO" id="GO:0003924">
    <property type="term" value="F:GTPase activity"/>
    <property type="evidence" value="ECO:0007669"/>
    <property type="project" value="UniProtKB-UniRule"/>
</dbReference>
<dbReference type="Pfam" id="PF03144">
    <property type="entry name" value="GTP_EFTU_D2"/>
    <property type="match status" value="1"/>
</dbReference>
<keyword evidence="4" id="KW-0694">RNA-binding</keyword>
<protein>
    <recommendedName>
        <fullName evidence="4">Large ribosomal subunit assembly factor BipA</fullName>
        <ecNumber evidence="4">3.6.5.-</ecNumber>
    </recommendedName>
    <alternativeName>
        <fullName evidence="4">GTP-binding protein BipA</fullName>
    </alternativeName>
</protein>
<dbReference type="GO" id="GO:0005829">
    <property type="term" value="C:cytosol"/>
    <property type="evidence" value="ECO:0007669"/>
    <property type="project" value="TreeGrafter"/>
</dbReference>
<dbReference type="Gene3D" id="2.40.30.10">
    <property type="entry name" value="Translation factors"/>
    <property type="match status" value="1"/>
</dbReference>
<dbReference type="STRING" id="1707952.A6A03_13325"/>
<dbReference type="Gene3D" id="3.30.70.870">
    <property type="entry name" value="Elongation Factor G (Translational Gtpase), domain 3"/>
    <property type="match status" value="1"/>
</dbReference>
<dbReference type="Gene3D" id="3.40.50.300">
    <property type="entry name" value="P-loop containing nucleotide triphosphate hydrolases"/>
    <property type="match status" value="1"/>
</dbReference>
<dbReference type="InterPro" id="IPR031157">
    <property type="entry name" value="G_TR_CS"/>
</dbReference>
<keyword evidence="4" id="KW-0699">rRNA-binding</keyword>
<name>A0A178MDL3_9CHLR</name>
<organism evidence="6 7">
    <name type="scientific">Chloroflexus islandicus</name>
    <dbReference type="NCBI Taxonomy" id="1707952"/>
    <lineage>
        <taxon>Bacteria</taxon>
        <taxon>Bacillati</taxon>
        <taxon>Chloroflexota</taxon>
        <taxon>Chloroflexia</taxon>
        <taxon>Chloroflexales</taxon>
        <taxon>Chloroflexineae</taxon>
        <taxon>Chloroflexaceae</taxon>
        <taxon>Chloroflexus</taxon>
    </lineage>
</organism>
<feature type="binding site" evidence="4">
    <location>
        <begin position="17"/>
        <end position="22"/>
    </location>
    <ligand>
        <name>GTP</name>
        <dbReference type="ChEBI" id="CHEBI:37565"/>
    </ligand>
</feature>
<gene>
    <name evidence="4" type="primary">bipA</name>
    <name evidence="6" type="ORF">A6A03_13325</name>
</gene>
<keyword evidence="4" id="KW-0378">Hydrolase</keyword>
<feature type="binding site" evidence="4">
    <location>
        <begin position="130"/>
        <end position="133"/>
    </location>
    <ligand>
        <name>GTP</name>
        <dbReference type="ChEBI" id="CHEBI:37565"/>
    </ligand>
</feature>
<dbReference type="GO" id="GO:0019843">
    <property type="term" value="F:rRNA binding"/>
    <property type="evidence" value="ECO:0007669"/>
    <property type="project" value="UniProtKB-KW"/>
</dbReference>
<dbReference type="RefSeq" id="WP_066786325.1">
    <property type="nucleotide sequence ID" value="NZ_LWQS01000048.1"/>
</dbReference>
<dbReference type="PRINTS" id="PR00315">
    <property type="entry name" value="ELONGATNFCT"/>
</dbReference>
<dbReference type="CDD" id="cd16263">
    <property type="entry name" value="BipA_III"/>
    <property type="match status" value="1"/>
</dbReference>
<dbReference type="Gene3D" id="3.30.70.240">
    <property type="match status" value="1"/>
</dbReference>
<comment type="subunit">
    <text evidence="4">Monomer.</text>
</comment>
<dbReference type="GO" id="GO:0000049">
    <property type="term" value="F:tRNA binding"/>
    <property type="evidence" value="ECO:0007669"/>
    <property type="project" value="UniProtKB-KW"/>
</dbReference>
<keyword evidence="4" id="KW-0820">tRNA-binding</keyword>
<proteinExistence type="inferred from homology"/>
<dbReference type="FunFam" id="3.30.70.870:FF:000003">
    <property type="entry name" value="GTP-binding protein TypA"/>
    <property type="match status" value="1"/>
</dbReference>
<dbReference type="InterPro" id="IPR042116">
    <property type="entry name" value="TypA/BipA_C"/>
</dbReference>
<dbReference type="InterPro" id="IPR047043">
    <property type="entry name" value="BipA_III"/>
</dbReference>
<feature type="domain" description="Tr-type G" evidence="5">
    <location>
        <begin position="5"/>
        <end position="200"/>
    </location>
</feature>
<dbReference type="InterPro" id="IPR047041">
    <property type="entry name" value="BipA_GTP-bd_dom"/>
</dbReference>
<dbReference type="Gene3D" id="2.40.50.250">
    <property type="entry name" value="bipa protein"/>
    <property type="match status" value="1"/>
</dbReference>
<dbReference type="FunFam" id="3.40.50.300:FF:000055">
    <property type="entry name" value="GTP-binding protein TypA"/>
    <property type="match status" value="1"/>
</dbReference>
<dbReference type="Pfam" id="PF00009">
    <property type="entry name" value="GTP_EFTU"/>
    <property type="match status" value="1"/>
</dbReference>
<evidence type="ECO:0000256" key="4">
    <source>
        <dbReference type="HAMAP-Rule" id="MF_00849"/>
    </source>
</evidence>
<comment type="catalytic activity">
    <reaction evidence="3 4">
        <text>GTP + H2O = GDP + phosphate + H(+)</text>
        <dbReference type="Rhea" id="RHEA:19669"/>
        <dbReference type="ChEBI" id="CHEBI:15377"/>
        <dbReference type="ChEBI" id="CHEBI:15378"/>
        <dbReference type="ChEBI" id="CHEBI:37565"/>
        <dbReference type="ChEBI" id="CHEBI:43474"/>
        <dbReference type="ChEBI" id="CHEBI:58189"/>
    </reaction>
</comment>
<comment type="caution">
    <text evidence="6">The sequence shown here is derived from an EMBL/GenBank/DDBJ whole genome shotgun (WGS) entry which is preliminary data.</text>
</comment>
<dbReference type="GO" id="GO:0009409">
    <property type="term" value="P:response to cold"/>
    <property type="evidence" value="ECO:0007669"/>
    <property type="project" value="UniProtKB-ARBA"/>
</dbReference>
<dbReference type="Proteomes" id="UP000078287">
    <property type="component" value="Unassembled WGS sequence"/>
</dbReference>
<dbReference type="PROSITE" id="PS00301">
    <property type="entry name" value="G_TR_1"/>
    <property type="match status" value="1"/>
</dbReference>
<keyword evidence="1 4" id="KW-0547">Nucleotide-binding</keyword>
<dbReference type="Pfam" id="PF21018">
    <property type="entry name" value="BipA_C"/>
    <property type="match status" value="1"/>
</dbReference>
<dbReference type="InterPro" id="IPR000640">
    <property type="entry name" value="EFG_V-like"/>
</dbReference>
<evidence type="ECO:0000313" key="6">
    <source>
        <dbReference type="EMBL" id="OAN46118.1"/>
    </source>
</evidence>
<comment type="subcellular location">
    <subcellularLocation>
        <location evidence="4">Cytoplasm</location>
    </subcellularLocation>
    <text evidence="4">Binds to ribosomes.</text>
</comment>
<dbReference type="SUPFAM" id="SSF50447">
    <property type="entry name" value="Translation proteins"/>
    <property type="match status" value="1"/>
</dbReference>
<evidence type="ECO:0000313" key="7">
    <source>
        <dbReference type="Proteomes" id="UP000078287"/>
    </source>
</evidence>
<dbReference type="InterPro" id="IPR035647">
    <property type="entry name" value="EFG_III/V"/>
</dbReference>
<dbReference type="FunFam" id="2.40.50.250:FF:000001">
    <property type="entry name" value="GTP-binding protein TypA"/>
    <property type="match status" value="1"/>
</dbReference>
<dbReference type="FunFam" id="2.40.30.10:FF:000016">
    <property type="entry name" value="GTP-binding protein TypA"/>
    <property type="match status" value="1"/>
</dbReference>
<dbReference type="EC" id="3.6.5.-" evidence="4"/>
<dbReference type="PANTHER" id="PTHR42908">
    <property type="entry name" value="TRANSLATION ELONGATION FACTOR-RELATED"/>
    <property type="match status" value="1"/>
</dbReference>
<comment type="similarity">
    <text evidence="4">Belongs to the TRAFAC class translation factor GTPase superfamily. Classic translation factor GTPase family. BipA subfamily.</text>
</comment>
<dbReference type="CDD" id="cd01891">
    <property type="entry name" value="TypA_BipA"/>
    <property type="match status" value="1"/>
</dbReference>
<dbReference type="InterPro" id="IPR006298">
    <property type="entry name" value="BipA"/>
</dbReference>
<dbReference type="GO" id="GO:0010467">
    <property type="term" value="P:gene expression"/>
    <property type="evidence" value="ECO:0007669"/>
    <property type="project" value="UniProtKB-ARBA"/>
</dbReference>
<dbReference type="AlphaFoldDB" id="A0A178MDL3"/>
<accession>A0A178MDL3</accession>
<dbReference type="GO" id="GO:1990904">
    <property type="term" value="C:ribonucleoprotein complex"/>
    <property type="evidence" value="ECO:0007669"/>
    <property type="project" value="TreeGrafter"/>
</dbReference>
<keyword evidence="4" id="KW-0963">Cytoplasm</keyword>
<comment type="function">
    <text evidence="4">A 50S ribosomal subunit assembly protein with GTPase activity, required for 50S subunit assembly at low temperatures, may also play a role in translation. Binds GTP and analogs. Binds the 70S ribosome between the 30S and 50S subunits, in a similar position as ribosome-bound EF-G; it contacts a number of ribosomal proteins, both rRNAs and the A-site tRNA.</text>
</comment>
<dbReference type="PROSITE" id="PS51722">
    <property type="entry name" value="G_TR_2"/>
    <property type="match status" value="1"/>
</dbReference>
<dbReference type="InterPro" id="IPR004161">
    <property type="entry name" value="EFTu-like_2"/>
</dbReference>
<dbReference type="GO" id="GO:0000027">
    <property type="term" value="P:ribosomal large subunit assembly"/>
    <property type="evidence" value="ECO:0007669"/>
    <property type="project" value="UniProtKB-UniRule"/>
</dbReference>
<dbReference type="Pfam" id="PF00679">
    <property type="entry name" value="EFG_C"/>
    <property type="match status" value="1"/>
</dbReference>
<dbReference type="InterPro" id="IPR027417">
    <property type="entry name" value="P-loop_NTPase"/>
</dbReference>
<evidence type="ECO:0000256" key="2">
    <source>
        <dbReference type="ARBA" id="ARBA00023134"/>
    </source>
</evidence>
<evidence type="ECO:0000256" key="3">
    <source>
        <dbReference type="ARBA" id="ARBA00048548"/>
    </source>
</evidence>
<dbReference type="NCBIfam" id="TIGR00231">
    <property type="entry name" value="small_GTP"/>
    <property type="match status" value="1"/>
</dbReference>
<evidence type="ECO:0000259" key="5">
    <source>
        <dbReference type="PROSITE" id="PS51722"/>
    </source>
</evidence>
<dbReference type="GO" id="GO:0043022">
    <property type="term" value="F:ribosome binding"/>
    <property type="evidence" value="ECO:0007669"/>
    <property type="project" value="UniProtKB-UniRule"/>
</dbReference>
<dbReference type="OrthoDB" id="9804431at2"/>